<name>B1YY31_BURA4</name>
<dbReference type="GO" id="GO:0006355">
    <property type="term" value="P:regulation of DNA-templated transcription"/>
    <property type="evidence" value="ECO:0007669"/>
    <property type="project" value="InterPro"/>
</dbReference>
<feature type="domain" description="Antitoxin FitA-like ribbon-helix-helix" evidence="1">
    <location>
        <begin position="15"/>
        <end position="52"/>
    </location>
</feature>
<reference evidence="3" key="1">
    <citation type="submission" date="2008-04" db="EMBL/GenBank/DDBJ databases">
        <title>Complete sequence of chromosome 2 of Burkholderia ambifaria MC40-6.</title>
        <authorList>
            <person name="Copeland A."/>
            <person name="Lucas S."/>
            <person name="Lapidus A."/>
            <person name="Glavina del Rio T."/>
            <person name="Dalin E."/>
            <person name="Tice H."/>
            <person name="Pitluck S."/>
            <person name="Chain P."/>
            <person name="Malfatti S."/>
            <person name="Shin M."/>
            <person name="Vergez L."/>
            <person name="Lang D."/>
            <person name="Schmutz J."/>
            <person name="Larimer F."/>
            <person name="Land M."/>
            <person name="Hauser L."/>
            <person name="Kyrpides N."/>
            <person name="Lykidis A."/>
            <person name="Ramette A."/>
            <person name="Konstantinidis K."/>
            <person name="Tiedje J."/>
            <person name="Richardson P."/>
        </authorList>
    </citation>
    <scope>NUCLEOTIDE SEQUENCE [LARGE SCALE GENOMIC DNA]</scope>
    <source>
        <strain evidence="3">MC40-6</strain>
    </source>
</reference>
<protein>
    <submittedName>
        <fullName evidence="2">Plasmid stability protein-like protein</fullName>
    </submittedName>
</protein>
<organism evidence="2 3">
    <name type="scientific">Burkholderia ambifaria (strain MC40-6)</name>
    <dbReference type="NCBI Taxonomy" id="398577"/>
    <lineage>
        <taxon>Bacteria</taxon>
        <taxon>Pseudomonadati</taxon>
        <taxon>Pseudomonadota</taxon>
        <taxon>Betaproteobacteria</taxon>
        <taxon>Burkholderiales</taxon>
        <taxon>Burkholderiaceae</taxon>
        <taxon>Burkholderia</taxon>
        <taxon>Burkholderia cepacia complex</taxon>
    </lineage>
</organism>
<dbReference type="KEGG" id="bac:BamMC406_4711"/>
<gene>
    <name evidence="2" type="ordered locus">BamMC406_4711</name>
</gene>
<dbReference type="InterPro" id="IPR013321">
    <property type="entry name" value="Arc_rbn_hlx_hlx"/>
</dbReference>
<evidence type="ECO:0000313" key="3">
    <source>
        <dbReference type="Proteomes" id="UP000001680"/>
    </source>
</evidence>
<accession>B1YY31</accession>
<dbReference type="Gene3D" id="1.10.1220.10">
    <property type="entry name" value="Met repressor-like"/>
    <property type="match status" value="1"/>
</dbReference>
<dbReference type="Pfam" id="PF22513">
    <property type="entry name" value="FitA-like_RHH"/>
    <property type="match status" value="1"/>
</dbReference>
<dbReference type="InterPro" id="IPR053853">
    <property type="entry name" value="FitA-like_RHH"/>
</dbReference>
<dbReference type="SUPFAM" id="SSF47598">
    <property type="entry name" value="Ribbon-helix-helix"/>
    <property type="match status" value="1"/>
</dbReference>
<dbReference type="HOGENOM" id="CLU_168829_4_0_4"/>
<evidence type="ECO:0000313" key="2">
    <source>
        <dbReference type="EMBL" id="ACB67165.1"/>
    </source>
</evidence>
<dbReference type="AlphaFoldDB" id="B1YY31"/>
<evidence type="ECO:0000259" key="1">
    <source>
        <dbReference type="Pfam" id="PF22513"/>
    </source>
</evidence>
<dbReference type="EMBL" id="CP001026">
    <property type="protein sequence ID" value="ACB67165.1"/>
    <property type="molecule type" value="Genomic_DNA"/>
</dbReference>
<dbReference type="Proteomes" id="UP000001680">
    <property type="component" value="Chromosome 2"/>
</dbReference>
<dbReference type="InterPro" id="IPR010985">
    <property type="entry name" value="Ribbon_hlx_hlx"/>
</dbReference>
<proteinExistence type="predicted"/>
<sequence length="91" mass="9856">MTALNAIVTGCIMPVITVRNLPDEVHRALRIRAAQHGRSTEAEVRAILEEAVRPTGRAKLGTLLAEIGREAGGIDFEIPHVNSPTDPMSFE</sequence>